<evidence type="ECO:0000259" key="2">
    <source>
        <dbReference type="Pfam" id="PF19834"/>
    </source>
</evidence>
<comment type="caution">
    <text evidence="3">The sequence shown here is derived from an EMBL/GenBank/DDBJ whole genome shotgun (WGS) entry which is preliminary data.</text>
</comment>
<accession>A0AAN6EY90</accession>
<dbReference type="AlphaFoldDB" id="A0AAN6EY90"/>
<dbReference type="EMBL" id="JAJGCB010000006">
    <property type="protein sequence ID" value="KAJ8992155.1"/>
    <property type="molecule type" value="Genomic_DNA"/>
</dbReference>
<dbReference type="Pfam" id="PF19834">
    <property type="entry name" value="DUF6314"/>
    <property type="match status" value="1"/>
</dbReference>
<protein>
    <recommendedName>
        <fullName evidence="2">DUF6314 domain-containing protein</fullName>
    </recommendedName>
</protein>
<reference evidence="3" key="1">
    <citation type="submission" date="2023-01" db="EMBL/GenBank/DDBJ databases">
        <title>Exophiala dermititidis isolated from Cystic Fibrosis Patient.</title>
        <authorList>
            <person name="Kurbessoian T."/>
            <person name="Crocker A."/>
            <person name="Murante D."/>
            <person name="Hogan D.A."/>
            <person name="Stajich J.E."/>
        </authorList>
    </citation>
    <scope>NUCLEOTIDE SEQUENCE</scope>
    <source>
        <strain evidence="3">Ex8</strain>
    </source>
</reference>
<dbReference type="InterPro" id="IPR045632">
    <property type="entry name" value="DUF6314"/>
</dbReference>
<gene>
    <name evidence="3" type="ORF">HRR80_004048</name>
</gene>
<proteinExistence type="predicted"/>
<name>A0AAN6EY90_EXODE</name>
<evidence type="ECO:0000313" key="4">
    <source>
        <dbReference type="Proteomes" id="UP001161757"/>
    </source>
</evidence>
<evidence type="ECO:0000313" key="3">
    <source>
        <dbReference type="EMBL" id="KAJ8992155.1"/>
    </source>
</evidence>
<feature type="region of interest" description="Disordered" evidence="1">
    <location>
        <begin position="37"/>
        <end position="58"/>
    </location>
</feature>
<dbReference type="Proteomes" id="UP001161757">
    <property type="component" value="Unassembled WGS sequence"/>
</dbReference>
<evidence type="ECO:0000256" key="1">
    <source>
        <dbReference type="SAM" id="MobiDB-lite"/>
    </source>
</evidence>
<feature type="domain" description="DUF6314" evidence="2">
    <location>
        <begin position="21"/>
        <end position="205"/>
    </location>
</feature>
<sequence>MLNPASRLSRVDLINNLFHTLQGTWLLDRNLQSADPTAPSGRCLGKATFTPTQPSPVLDEDGKLQLAESELLYHEQGELEMAQAIPGQGKPLKLPFSRKYIWRLNRADDAVNLSVWFTKPGTDTIDYLFHHIDIPYDDANGSASQDEMVLHGNGGHLCVADFYSSSYSFSLSHKDDGTAILISWKASHEVRGPKKDQIIETTYTKA</sequence>
<organism evidence="3 4">
    <name type="scientific">Exophiala dermatitidis</name>
    <name type="common">Black yeast-like fungus</name>
    <name type="synonym">Wangiella dermatitidis</name>
    <dbReference type="NCBI Taxonomy" id="5970"/>
    <lineage>
        <taxon>Eukaryota</taxon>
        <taxon>Fungi</taxon>
        <taxon>Dikarya</taxon>
        <taxon>Ascomycota</taxon>
        <taxon>Pezizomycotina</taxon>
        <taxon>Eurotiomycetes</taxon>
        <taxon>Chaetothyriomycetidae</taxon>
        <taxon>Chaetothyriales</taxon>
        <taxon>Herpotrichiellaceae</taxon>
        <taxon>Exophiala</taxon>
    </lineage>
</organism>